<dbReference type="OrthoDB" id="206318at2759"/>
<reference evidence="2 3" key="1">
    <citation type="submission" date="2016-02" db="EMBL/GenBank/DDBJ databases">
        <title>Genome analysis of coral dinoflagellate symbionts highlights evolutionary adaptations to a symbiotic lifestyle.</title>
        <authorList>
            <person name="Aranda M."/>
            <person name="Li Y."/>
            <person name="Liew Y.J."/>
            <person name="Baumgarten S."/>
            <person name="Simakov O."/>
            <person name="Wilson M."/>
            <person name="Piel J."/>
            <person name="Ashoor H."/>
            <person name="Bougouffa S."/>
            <person name="Bajic V.B."/>
            <person name="Ryu T."/>
            <person name="Ravasi T."/>
            <person name="Bayer T."/>
            <person name="Micklem G."/>
            <person name="Kim H."/>
            <person name="Bhak J."/>
            <person name="Lajeunesse T.C."/>
            <person name="Voolstra C.R."/>
        </authorList>
    </citation>
    <scope>NUCLEOTIDE SEQUENCE [LARGE SCALE GENOMIC DNA]</scope>
    <source>
        <strain evidence="2 3">CCMP2467</strain>
    </source>
</reference>
<organism evidence="2 3">
    <name type="scientific">Symbiodinium microadriaticum</name>
    <name type="common">Dinoflagellate</name>
    <name type="synonym">Zooxanthella microadriatica</name>
    <dbReference type="NCBI Taxonomy" id="2951"/>
    <lineage>
        <taxon>Eukaryota</taxon>
        <taxon>Sar</taxon>
        <taxon>Alveolata</taxon>
        <taxon>Dinophyceae</taxon>
        <taxon>Suessiales</taxon>
        <taxon>Symbiodiniaceae</taxon>
        <taxon>Symbiodinium</taxon>
    </lineage>
</organism>
<keyword evidence="3" id="KW-1185">Reference proteome</keyword>
<evidence type="ECO:0000313" key="2">
    <source>
        <dbReference type="EMBL" id="OLQ09357.1"/>
    </source>
</evidence>
<evidence type="ECO:0000313" key="3">
    <source>
        <dbReference type="Proteomes" id="UP000186817"/>
    </source>
</evidence>
<dbReference type="EMBL" id="LSRX01000098">
    <property type="protein sequence ID" value="OLQ09357.1"/>
    <property type="molecule type" value="Genomic_DNA"/>
</dbReference>
<gene>
    <name evidence="2" type="ORF">AK812_SmicGene7019</name>
</gene>
<dbReference type="SUPFAM" id="SSF53335">
    <property type="entry name" value="S-adenosyl-L-methionine-dependent methyltransferases"/>
    <property type="match status" value="1"/>
</dbReference>
<feature type="domain" description="Methyltransferase FkbM" evidence="1">
    <location>
        <begin position="320"/>
        <end position="493"/>
    </location>
</feature>
<comment type="caution">
    <text evidence="2">The sequence shown here is derived from an EMBL/GenBank/DDBJ whole genome shotgun (WGS) entry which is preliminary data.</text>
</comment>
<dbReference type="InterPro" id="IPR006342">
    <property type="entry name" value="FkbM_mtfrase"/>
</dbReference>
<dbReference type="Pfam" id="PF05050">
    <property type="entry name" value="Methyltransf_21"/>
    <property type="match status" value="1"/>
</dbReference>
<evidence type="ECO:0000259" key="1">
    <source>
        <dbReference type="Pfam" id="PF05050"/>
    </source>
</evidence>
<dbReference type="InterPro" id="IPR029063">
    <property type="entry name" value="SAM-dependent_MTases_sf"/>
</dbReference>
<dbReference type="Proteomes" id="UP000186817">
    <property type="component" value="Unassembled WGS sequence"/>
</dbReference>
<sequence length="533" mass="59061">MYIHGVPFALQWLAFAPAVGLIAPIHVGRLPLESNWDHLATSPTEFFIEVGATEGHFFRDELGARLETGFLITFEPHFGRYLRVMTSAGVGSMQFRALGWQTNRSMILPFALGCSNAHGCSTDFGVTTAVGKRGWQRWARRRCSILVDGVSVPCLSLADVIKHWLRGHCVAAMKLSSHPLRALQSLGALAGRVEQIYLQLPAIQSECLETLRTLAVLGFVPRQGGRDVEVCATHQELYKIAEFRQGRGSCASSHSPLPGRLQRKELLQLLVAPLQVAPVPFSKNWAHLEAPTEFMLEVGTNNVILLRDSLPPTDRRFLLSFEPLLDKYADLITSWPSVANSDAASTIGAHYSRGVMLPYAVGCPASDEVALFHVGLADVCSSLLNISEGFRGQGWSHWFKDLKDTCAKEMDVRLVPCISLETVIRDWLLGGHISFLKIDAQGKDLDVVRSLGSQMHKVRRIQMEALPKSHESVYVNQPMCDHIVAEMMKLGFKPICRLAGSKNWTIADICSLQLKGEGDLTFYRQRRPLNAAL</sequence>
<dbReference type="Gene3D" id="3.40.50.150">
    <property type="entry name" value="Vaccinia Virus protein VP39"/>
    <property type="match status" value="1"/>
</dbReference>
<protein>
    <recommendedName>
        <fullName evidence="1">Methyltransferase FkbM domain-containing protein</fullName>
    </recommendedName>
</protein>
<dbReference type="AlphaFoldDB" id="A0A1Q9EPQ4"/>
<name>A0A1Q9EPQ4_SYMMI</name>
<accession>A0A1Q9EPQ4</accession>
<proteinExistence type="predicted"/>